<name>A0ACC5ZVQ8_9RHOB</name>
<proteinExistence type="predicted"/>
<sequence length="194" mass="20267">MTLAILILAAGQSSRMRGADKLAEPVDGTALLSVVARRALDTGLPVWVTLPALFHPRGALLPRGAQPVPVPDADEGMAASIRAGVAALPATVSGVMILPADMPEITTDDMMQMAETHDGGILRATSADGTPGHPVIFPRYTFAQLQNISGDNGARSVIFANSDALRLCALPGTHATTDLDTPEAWADWRARQPG</sequence>
<accession>A0ACC5ZVQ8</accession>
<reference evidence="1" key="1">
    <citation type="submission" date="2022-06" db="EMBL/GenBank/DDBJ databases">
        <title>Lutimaribacter sp. EGI FJ00013, a novel bacterium isolated from a salt lake sediment enrichment.</title>
        <authorList>
            <person name="Gao L."/>
            <person name="Fang B.-Z."/>
            <person name="Li W.-J."/>
        </authorList>
    </citation>
    <scope>NUCLEOTIDE SEQUENCE</scope>
    <source>
        <strain evidence="1">EGI FJ00013</strain>
    </source>
</reference>
<gene>
    <name evidence="1" type="ORF">M8744_09525</name>
</gene>
<comment type="caution">
    <text evidence="1">The sequence shown here is derived from an EMBL/GenBank/DDBJ whole genome shotgun (WGS) entry which is preliminary data.</text>
</comment>
<keyword evidence="2" id="KW-1185">Reference proteome</keyword>
<dbReference type="Proteomes" id="UP001203036">
    <property type="component" value="Unassembled WGS sequence"/>
</dbReference>
<protein>
    <submittedName>
        <fullName evidence="1">Nucleotidyltransferase family protein</fullName>
    </submittedName>
</protein>
<dbReference type="EMBL" id="JAMQGO010000005">
    <property type="protein sequence ID" value="MCM2562382.1"/>
    <property type="molecule type" value="Genomic_DNA"/>
</dbReference>
<evidence type="ECO:0000313" key="2">
    <source>
        <dbReference type="Proteomes" id="UP001203036"/>
    </source>
</evidence>
<evidence type="ECO:0000313" key="1">
    <source>
        <dbReference type="EMBL" id="MCM2562382.1"/>
    </source>
</evidence>
<organism evidence="1 2">
    <name type="scientific">Lutimaribacter degradans</name>
    <dbReference type="NCBI Taxonomy" id="2945989"/>
    <lineage>
        <taxon>Bacteria</taxon>
        <taxon>Pseudomonadati</taxon>
        <taxon>Pseudomonadota</taxon>
        <taxon>Alphaproteobacteria</taxon>
        <taxon>Rhodobacterales</taxon>
        <taxon>Roseobacteraceae</taxon>
        <taxon>Lutimaribacter</taxon>
    </lineage>
</organism>